<dbReference type="EMBL" id="JALN02000003">
    <property type="protein sequence ID" value="KDE96858.1"/>
    <property type="molecule type" value="Genomic_DNA"/>
</dbReference>
<dbReference type="eggNOG" id="ENOG5031SUQ">
    <property type="taxonomic scope" value="Bacteria"/>
</dbReference>
<evidence type="ECO:0000313" key="2">
    <source>
        <dbReference type="Proteomes" id="UP000022835"/>
    </source>
</evidence>
<reference evidence="1" key="1">
    <citation type="submission" date="2014-05" db="EMBL/GenBank/DDBJ databases">
        <title>Genome sequence of Mycobacterium aromaticivorans strain JS19b1T (= DSM 45407T).</title>
        <authorList>
            <person name="Kwak Y."/>
            <person name="Park G.-S."/>
            <person name="Li Q.X."/>
            <person name="Lee S.-E."/>
            <person name="Shin J.-H."/>
        </authorList>
    </citation>
    <scope>NUCLEOTIDE SEQUENCE [LARGE SCALE GENOMIC DNA]</scope>
    <source>
        <strain evidence="1">JS19b1</strain>
    </source>
</reference>
<protein>
    <recommendedName>
        <fullName evidence="3">Secretion protein EspL</fullName>
    </recommendedName>
</protein>
<comment type="caution">
    <text evidence="1">The sequence shown here is derived from an EMBL/GenBank/DDBJ whole genome shotgun (WGS) entry which is preliminary data.</text>
</comment>
<organism evidence="1 2">
    <name type="scientific">Mycolicibacterium aromaticivorans JS19b1 = JCM 16368</name>
    <dbReference type="NCBI Taxonomy" id="1440774"/>
    <lineage>
        <taxon>Bacteria</taxon>
        <taxon>Bacillati</taxon>
        <taxon>Actinomycetota</taxon>
        <taxon>Actinomycetes</taxon>
        <taxon>Mycobacteriales</taxon>
        <taxon>Mycobacteriaceae</taxon>
        <taxon>Mycolicibacterium</taxon>
    </lineage>
</organism>
<dbReference type="AlphaFoldDB" id="A0A064CDR7"/>
<dbReference type="RefSeq" id="WP_036349285.1">
    <property type="nucleotide sequence ID" value="NZ_JALN02000003.1"/>
</dbReference>
<proteinExistence type="predicted"/>
<keyword evidence="2" id="KW-1185">Reference proteome</keyword>
<dbReference type="STRING" id="1440774.Y900_029945"/>
<name>A0A064CDR7_9MYCO</name>
<accession>A0A064CDR7</accession>
<evidence type="ECO:0008006" key="3">
    <source>
        <dbReference type="Google" id="ProtNLM"/>
    </source>
</evidence>
<dbReference type="Proteomes" id="UP000022835">
    <property type="component" value="Unassembled WGS sequence"/>
</dbReference>
<gene>
    <name evidence="1" type="ORF">Y900_029945</name>
</gene>
<dbReference type="OrthoDB" id="4626165at2"/>
<sequence length="121" mass="13185">MATRAEKSSEMIDKLLDAVYRWENKVAAFTATGDPDDDIVLTHDGRGRLIGCDIRAGLQEELTVGELEDAMNDAIAKNAERTYAGIQAMAAEFRKEFAQIPEEFAQHPVAAEFAAALRGVG</sequence>
<evidence type="ECO:0000313" key="1">
    <source>
        <dbReference type="EMBL" id="KDE96858.1"/>
    </source>
</evidence>